<feature type="signal peptide" evidence="1">
    <location>
        <begin position="1"/>
        <end position="21"/>
    </location>
</feature>
<reference evidence="4 5" key="1">
    <citation type="submission" date="2019-05" db="EMBL/GenBank/DDBJ databases">
        <title>Emergence of the Ug99 lineage of the wheat stem rust pathogen through somatic hybridization.</title>
        <authorList>
            <person name="Li F."/>
            <person name="Upadhyaya N.M."/>
            <person name="Sperschneider J."/>
            <person name="Matny O."/>
            <person name="Nguyen-Phuc H."/>
            <person name="Mago R."/>
            <person name="Raley C."/>
            <person name="Miller M.E."/>
            <person name="Silverstein K.A.T."/>
            <person name="Henningsen E."/>
            <person name="Hirsch C.D."/>
            <person name="Visser B."/>
            <person name="Pretorius Z.A."/>
            <person name="Steffenson B.J."/>
            <person name="Schwessinger B."/>
            <person name="Dodds P.N."/>
            <person name="Figueroa M."/>
        </authorList>
    </citation>
    <scope>NUCLEOTIDE SEQUENCE [LARGE SCALE GENOMIC DNA]</scope>
    <source>
        <strain evidence="3">21-0</strain>
        <strain evidence="2 5">Ug99</strain>
    </source>
</reference>
<sequence length="508" mass="59982">MVHVTRSTFLCLFLLCPTLNCTPMGFKNVAQGNEIEVAEGETVAKQNLFLKPLKNSMKSDWDALLQSTKTLEEDLKEELEGINLEKLTIPVNTIKREIEELKKCHNLVKIIFGEPGGSIQTDFEKPLHVWNDEPKDSLIKNQFEKSIWDIFDNLQIPTNEVIPESLHHIQLDCNKCAFQNLEYIERYKLLPGVHNEIQKQLRSTHGLEWFFESTRVAREGSKFHNIYSSSPYLEVQIKNHFQLTHHNNILQGLSKKEQDWIIFKCLLRRIDSEMQEAILEEEFIPDSDEDDIVTRLVLFGRKLKEFLLEDSKTGRPKDSSDFFLDVKDDLLKMRRILVNPEYTFFDDGFICGIDLLIYHFLHFLQSRLGLDPIYANIFSEDEERYKEELRRKYCLLGLAFNIEIWKAMLLDYTYYLSVSIFKVKPTEVKKSEEIQKLFYWNNLRDCFIAYKKERIKQLDEDRNWKDILESNSFYKMLVDKLDLDASKLGNLYEDIKFTTDPNRFGLFI</sequence>
<dbReference type="EMBL" id="VSWC01000092">
    <property type="protein sequence ID" value="KAA1090521.1"/>
    <property type="molecule type" value="Genomic_DNA"/>
</dbReference>
<organism evidence="3 4">
    <name type="scientific">Puccinia graminis f. sp. tritici</name>
    <dbReference type="NCBI Taxonomy" id="56615"/>
    <lineage>
        <taxon>Eukaryota</taxon>
        <taxon>Fungi</taxon>
        <taxon>Dikarya</taxon>
        <taxon>Basidiomycota</taxon>
        <taxon>Pucciniomycotina</taxon>
        <taxon>Pucciniomycetes</taxon>
        <taxon>Pucciniales</taxon>
        <taxon>Pucciniaceae</taxon>
        <taxon>Puccinia</taxon>
    </lineage>
</organism>
<evidence type="ECO:0000313" key="5">
    <source>
        <dbReference type="Proteomes" id="UP000325313"/>
    </source>
</evidence>
<evidence type="ECO:0000313" key="2">
    <source>
        <dbReference type="EMBL" id="KAA1074260.1"/>
    </source>
</evidence>
<dbReference type="AlphaFoldDB" id="A0A5B0NMK7"/>
<evidence type="ECO:0000313" key="3">
    <source>
        <dbReference type="EMBL" id="KAA1090521.1"/>
    </source>
</evidence>
<protein>
    <submittedName>
        <fullName evidence="3">Uncharacterized protein</fullName>
    </submittedName>
</protein>
<dbReference type="Proteomes" id="UP000324748">
    <property type="component" value="Unassembled WGS sequence"/>
</dbReference>
<keyword evidence="4" id="KW-1185">Reference proteome</keyword>
<feature type="chain" id="PRO_5033473852" evidence="1">
    <location>
        <begin position="22"/>
        <end position="508"/>
    </location>
</feature>
<proteinExistence type="predicted"/>
<evidence type="ECO:0000256" key="1">
    <source>
        <dbReference type="SAM" id="SignalP"/>
    </source>
</evidence>
<accession>A0A5B0NMK7</accession>
<gene>
    <name evidence="3" type="ORF">PGT21_004062</name>
    <name evidence="2" type="ORF">PGTUg99_032340</name>
</gene>
<name>A0A5B0NMK7_PUCGR</name>
<evidence type="ECO:0000313" key="4">
    <source>
        <dbReference type="Proteomes" id="UP000324748"/>
    </source>
</evidence>
<keyword evidence="1" id="KW-0732">Signal</keyword>
<dbReference type="Proteomes" id="UP000325313">
    <property type="component" value="Unassembled WGS sequence"/>
</dbReference>
<dbReference type="OrthoDB" id="2507257at2759"/>
<comment type="caution">
    <text evidence="3">The sequence shown here is derived from an EMBL/GenBank/DDBJ whole genome shotgun (WGS) entry which is preliminary data.</text>
</comment>
<dbReference type="EMBL" id="VDEP01000473">
    <property type="protein sequence ID" value="KAA1074260.1"/>
    <property type="molecule type" value="Genomic_DNA"/>
</dbReference>